<comment type="caution">
    <text evidence="3">The sequence shown here is derived from an EMBL/GenBank/DDBJ whole genome shotgun (WGS) entry which is preliminary data.</text>
</comment>
<evidence type="ECO:0000313" key="3">
    <source>
        <dbReference type="EMBL" id="KAJ5472066.1"/>
    </source>
</evidence>
<proteinExistence type="predicted"/>
<accession>A0A9W9WQY0</accession>
<reference evidence="3" key="2">
    <citation type="journal article" date="2023" name="IMA Fungus">
        <title>Comparative genomic study of the Penicillium genus elucidates a diverse pangenome and 15 lateral gene transfer events.</title>
        <authorList>
            <person name="Petersen C."/>
            <person name="Sorensen T."/>
            <person name="Nielsen M.R."/>
            <person name="Sondergaard T.E."/>
            <person name="Sorensen J.L."/>
            <person name="Fitzpatrick D.A."/>
            <person name="Frisvad J.C."/>
            <person name="Nielsen K.L."/>
        </authorList>
    </citation>
    <scope>NUCLEOTIDE SEQUENCE</scope>
    <source>
        <strain evidence="3">IBT 30728</strain>
    </source>
</reference>
<organism evidence="3 4">
    <name type="scientific">Penicillium diatomitis</name>
    <dbReference type="NCBI Taxonomy" id="2819901"/>
    <lineage>
        <taxon>Eukaryota</taxon>
        <taxon>Fungi</taxon>
        <taxon>Dikarya</taxon>
        <taxon>Ascomycota</taxon>
        <taxon>Pezizomycotina</taxon>
        <taxon>Eurotiomycetes</taxon>
        <taxon>Eurotiomycetidae</taxon>
        <taxon>Eurotiales</taxon>
        <taxon>Aspergillaceae</taxon>
        <taxon>Penicillium</taxon>
    </lineage>
</organism>
<keyword evidence="4" id="KW-1185">Reference proteome</keyword>
<name>A0A9W9WQY0_9EURO</name>
<sequence>MIGFSDTSSDGPGVGSASDGDMNVSKNHLAPLNLANTQEVMKYYESAFDYFLQLNCRVVAKASIKAIEPKKEKQIPVQWPYDPENNKFKWWPSDANHKEPDHLFKEGTLASLFLPF</sequence>
<gene>
    <name evidence="3" type="ORF">N7539_008635</name>
</gene>
<reference evidence="3" key="1">
    <citation type="submission" date="2022-12" db="EMBL/GenBank/DDBJ databases">
        <authorList>
            <person name="Petersen C."/>
        </authorList>
    </citation>
    <scope>NUCLEOTIDE SEQUENCE</scope>
    <source>
        <strain evidence="3">IBT 30728</strain>
    </source>
</reference>
<evidence type="ECO:0000256" key="1">
    <source>
        <dbReference type="SAM" id="MobiDB-lite"/>
    </source>
</evidence>
<feature type="region of interest" description="Disordered" evidence="1">
    <location>
        <begin position="1"/>
        <end position="23"/>
    </location>
</feature>
<dbReference type="Pfam" id="PF11001">
    <property type="entry name" value="AFUB_07903_YDR124W_hel"/>
    <property type="match status" value="1"/>
</dbReference>
<feature type="domain" description="Subtelomeric hrmA-associated cluster protein AFUB-079030/YDR124W-like helical bundle" evidence="2">
    <location>
        <begin position="34"/>
        <end position="108"/>
    </location>
</feature>
<evidence type="ECO:0000259" key="2">
    <source>
        <dbReference type="Pfam" id="PF11001"/>
    </source>
</evidence>
<protein>
    <recommendedName>
        <fullName evidence="2">Subtelomeric hrmA-associated cluster protein AFUB-079030/YDR124W-like helical bundle domain-containing protein</fullName>
    </recommendedName>
</protein>
<dbReference type="Proteomes" id="UP001148312">
    <property type="component" value="Unassembled WGS sequence"/>
</dbReference>
<dbReference type="GeneID" id="81628480"/>
<feature type="compositionally biased region" description="Polar residues" evidence="1">
    <location>
        <begin position="1"/>
        <end position="10"/>
    </location>
</feature>
<evidence type="ECO:0000313" key="4">
    <source>
        <dbReference type="Proteomes" id="UP001148312"/>
    </source>
</evidence>
<dbReference type="EMBL" id="JAPWDQ010000013">
    <property type="protein sequence ID" value="KAJ5472066.1"/>
    <property type="molecule type" value="Genomic_DNA"/>
</dbReference>
<dbReference type="AlphaFoldDB" id="A0A9W9WQY0"/>
<dbReference type="PANTHER" id="PTHR36102:SF5">
    <property type="entry name" value="YDR124W-LIKE HELICAL BUNDLE DOMAIN-CONTAINING PROTEIN"/>
    <property type="match status" value="1"/>
</dbReference>
<dbReference type="InterPro" id="IPR021264">
    <property type="entry name" value="AFUB_079030/YDR124W-like"/>
</dbReference>
<dbReference type="InterPro" id="IPR047092">
    <property type="entry name" value="AFUB_07903/YDR124W-like_hel"/>
</dbReference>
<dbReference type="RefSeq" id="XP_056786612.1">
    <property type="nucleotide sequence ID" value="XM_056938230.1"/>
</dbReference>
<dbReference type="PANTHER" id="PTHR36102">
    <property type="entry name" value="CHROMOSOME 10, WHOLE GENOME SHOTGUN SEQUENCE"/>
    <property type="match status" value="1"/>
</dbReference>